<proteinExistence type="inferred from homology"/>
<dbReference type="KEGG" id="pmaw:MACH26_15790"/>
<dbReference type="EMBL" id="AP027272">
    <property type="protein sequence ID" value="BDX06058.1"/>
    <property type="molecule type" value="Genomic_DNA"/>
</dbReference>
<keyword evidence="4" id="KW-1185">Reference proteome</keyword>
<dbReference type="Pfam" id="PF03435">
    <property type="entry name" value="Sacchrp_dh_NADP"/>
    <property type="match status" value="1"/>
</dbReference>
<evidence type="ECO:0000256" key="1">
    <source>
        <dbReference type="ARBA" id="ARBA00010591"/>
    </source>
</evidence>
<protein>
    <submittedName>
        <fullName evidence="3">Saccharopine dehydrogenase</fullName>
    </submittedName>
</protein>
<accession>A0AA48HUE9</accession>
<dbReference type="AlphaFoldDB" id="A0AA48HUE9"/>
<dbReference type="RefSeq" id="WP_338292097.1">
    <property type="nucleotide sequence ID" value="NZ_AP027272.1"/>
</dbReference>
<feature type="domain" description="Saccharopine dehydrogenase NADP binding" evidence="2">
    <location>
        <begin position="9"/>
        <end position="137"/>
    </location>
</feature>
<comment type="similarity">
    <text evidence="1">Belongs to the saccharopine dehydrogenase family. Enoyl reductase subfamily.</text>
</comment>
<evidence type="ECO:0000313" key="3">
    <source>
        <dbReference type="EMBL" id="BDX06058.1"/>
    </source>
</evidence>
<dbReference type="GO" id="GO:0009247">
    <property type="term" value="P:glycolipid biosynthetic process"/>
    <property type="evidence" value="ECO:0007669"/>
    <property type="project" value="TreeGrafter"/>
</dbReference>
<name>A0AA48HUE9_9ALTE</name>
<dbReference type="InterPro" id="IPR036291">
    <property type="entry name" value="NAD(P)-bd_dom_sf"/>
</dbReference>
<dbReference type="PANTHER" id="PTHR12286:SF5">
    <property type="entry name" value="SACCHAROPINE DEHYDROGENASE-LIKE OXIDOREDUCTASE"/>
    <property type="match status" value="1"/>
</dbReference>
<dbReference type="InterPro" id="IPR051276">
    <property type="entry name" value="Saccharopine_DH-like_oxidrdct"/>
</dbReference>
<organism evidence="3 4">
    <name type="scientific">Planctobacterium marinum</name>
    <dbReference type="NCBI Taxonomy" id="1631968"/>
    <lineage>
        <taxon>Bacteria</taxon>
        <taxon>Pseudomonadati</taxon>
        <taxon>Pseudomonadota</taxon>
        <taxon>Gammaproteobacteria</taxon>
        <taxon>Alteromonadales</taxon>
        <taxon>Alteromonadaceae</taxon>
        <taxon>Planctobacterium</taxon>
    </lineage>
</organism>
<sequence length="409" mass="44500">MSDSEFDFIVFGATSFVGKILCAYLTEHYSDGSVKWAMAGRSATKLEALKTELGEKANLVPVIVADAADEQQLTAMANQTNLIVSTVGPYALYGEPLVKVCCETGTDYCDLTGETQWIAQMLDKYQAKAKASGARIVNCCGFDSIPSDMGVLFLQEKAHEQFGHYCYRVKMRVKAMKGGFSGGTVASLLNVAKEAAKDPALRRTLTNPYALCPANHPFFARQASNNKAKYDSDFQQWTAPFVMASINTRVVHRSNGLLEARYGKNFLYDEAMLSPSAFKAKAMAYGLGAFMVSAAVGPLRSAMESLFLPKPGDGPSPDEQENGFYNMHFFGETATGQTIKCKVTGDKDPGYGSTAKMLAETAIFFSQHSNDEKDSCTDGGFWTPSTLFGMPLVERLSEKAGLTFELLTD</sequence>
<gene>
    <name evidence="3" type="ORF">MACH26_15790</name>
</gene>
<evidence type="ECO:0000259" key="2">
    <source>
        <dbReference type="Pfam" id="PF03435"/>
    </source>
</evidence>
<dbReference type="PANTHER" id="PTHR12286">
    <property type="entry name" value="SACCHAROPINE DEHYDROGENASE-LIKE OXIDOREDUCTASE"/>
    <property type="match status" value="1"/>
</dbReference>
<dbReference type="Gene3D" id="3.40.50.720">
    <property type="entry name" value="NAD(P)-binding Rossmann-like Domain"/>
    <property type="match status" value="1"/>
</dbReference>
<dbReference type="SUPFAM" id="SSF51735">
    <property type="entry name" value="NAD(P)-binding Rossmann-fold domains"/>
    <property type="match status" value="1"/>
</dbReference>
<evidence type="ECO:0000313" key="4">
    <source>
        <dbReference type="Proteomes" id="UP001333710"/>
    </source>
</evidence>
<dbReference type="FunFam" id="3.40.50.720:FF:000413">
    <property type="entry name" value="Trans-acting enoyl reductase"/>
    <property type="match status" value="1"/>
</dbReference>
<dbReference type="InterPro" id="IPR005097">
    <property type="entry name" value="Sacchrp_dh_NADP-bd"/>
</dbReference>
<dbReference type="GO" id="GO:0005886">
    <property type="term" value="C:plasma membrane"/>
    <property type="evidence" value="ECO:0007669"/>
    <property type="project" value="TreeGrafter"/>
</dbReference>
<reference evidence="3" key="1">
    <citation type="submission" date="2023-01" db="EMBL/GenBank/DDBJ databases">
        <title>Complete genome sequence of Planctobacterium marinum strain Dej080120_11.</title>
        <authorList>
            <person name="Ueki S."/>
            <person name="Maruyama F."/>
        </authorList>
    </citation>
    <scope>NUCLEOTIDE SEQUENCE</scope>
    <source>
        <strain evidence="3">Dej080120_11</strain>
    </source>
</reference>
<dbReference type="Proteomes" id="UP001333710">
    <property type="component" value="Chromosome"/>
</dbReference>